<accession>A0A0M0JBG0</accession>
<dbReference type="NCBIfam" id="TIGR01571">
    <property type="entry name" value="A_thal_Cys_rich"/>
    <property type="match status" value="1"/>
</dbReference>
<keyword evidence="4" id="KW-1185">Reference proteome</keyword>
<sequence length="209" mass="21928">MSSCIPSCCCPCIQFGLNQRMAFGASAVKWTVLWLLPLFLLYALVNHLVPPTAAEHANRNPMTMSVADAIVSNVEQKMGKGHPQQGGLAAHTPSSHGKAGGHHPRPSPPFSSPSAEVGAGVLSAPAEGMSRSTAYSYALPFAMMLIGAVGAWRRGLLREKYGIGGSALSDFVCHAACCCCSIAKEAREIRHQAIEEALAGAEQDLSGDP</sequence>
<dbReference type="PANTHER" id="PTHR15907">
    <property type="entry name" value="DUF614 FAMILY PROTEIN-RELATED"/>
    <property type="match status" value="1"/>
</dbReference>
<gene>
    <name evidence="3" type="ORF">Ctob_004774</name>
</gene>
<proteinExistence type="predicted"/>
<dbReference type="EMBL" id="JWZX01003144">
    <property type="protein sequence ID" value="KOO23924.1"/>
    <property type="molecule type" value="Genomic_DNA"/>
</dbReference>
<name>A0A0M0JBG0_9EUKA</name>
<dbReference type="AlphaFoldDB" id="A0A0M0JBG0"/>
<dbReference type="Pfam" id="PF04749">
    <property type="entry name" value="PLAC8"/>
    <property type="match status" value="1"/>
</dbReference>
<evidence type="ECO:0000313" key="4">
    <source>
        <dbReference type="Proteomes" id="UP000037460"/>
    </source>
</evidence>
<protein>
    <submittedName>
        <fullName evidence="3">Uncharacterized protein</fullName>
    </submittedName>
</protein>
<dbReference type="InterPro" id="IPR006461">
    <property type="entry name" value="PLAC_motif_containing"/>
</dbReference>
<feature type="transmembrane region" description="Helical" evidence="2">
    <location>
        <begin position="27"/>
        <end position="45"/>
    </location>
</feature>
<keyword evidence="2" id="KW-0812">Transmembrane</keyword>
<evidence type="ECO:0000256" key="1">
    <source>
        <dbReference type="SAM" id="MobiDB-lite"/>
    </source>
</evidence>
<reference evidence="4" key="1">
    <citation type="journal article" date="2015" name="PLoS Genet.">
        <title>Genome Sequence and Transcriptome Analyses of Chrysochromulina tobin: Metabolic Tools for Enhanced Algal Fitness in the Prominent Order Prymnesiales (Haptophyceae).</title>
        <authorList>
            <person name="Hovde B.T."/>
            <person name="Deodato C.R."/>
            <person name="Hunsperger H.M."/>
            <person name="Ryken S.A."/>
            <person name="Yost W."/>
            <person name="Jha R.K."/>
            <person name="Patterson J."/>
            <person name="Monnat R.J. Jr."/>
            <person name="Barlow S.B."/>
            <person name="Starkenburg S.R."/>
            <person name="Cattolico R.A."/>
        </authorList>
    </citation>
    <scope>NUCLEOTIDE SEQUENCE</scope>
    <source>
        <strain evidence="4">CCMP291</strain>
    </source>
</reference>
<keyword evidence="2" id="KW-0472">Membrane</keyword>
<organism evidence="3 4">
    <name type="scientific">Chrysochromulina tobinii</name>
    <dbReference type="NCBI Taxonomy" id="1460289"/>
    <lineage>
        <taxon>Eukaryota</taxon>
        <taxon>Haptista</taxon>
        <taxon>Haptophyta</taxon>
        <taxon>Prymnesiophyceae</taxon>
        <taxon>Prymnesiales</taxon>
        <taxon>Chrysochromulinaceae</taxon>
        <taxon>Chrysochromulina</taxon>
    </lineage>
</organism>
<dbReference type="OrthoDB" id="1045822at2759"/>
<feature type="transmembrane region" description="Helical" evidence="2">
    <location>
        <begin position="134"/>
        <end position="152"/>
    </location>
</feature>
<dbReference type="Proteomes" id="UP000037460">
    <property type="component" value="Unassembled WGS sequence"/>
</dbReference>
<feature type="region of interest" description="Disordered" evidence="1">
    <location>
        <begin position="78"/>
        <end position="116"/>
    </location>
</feature>
<evidence type="ECO:0000256" key="2">
    <source>
        <dbReference type="SAM" id="Phobius"/>
    </source>
</evidence>
<comment type="caution">
    <text evidence="3">The sequence shown here is derived from an EMBL/GenBank/DDBJ whole genome shotgun (WGS) entry which is preliminary data.</text>
</comment>
<evidence type="ECO:0000313" key="3">
    <source>
        <dbReference type="EMBL" id="KOO23924.1"/>
    </source>
</evidence>
<keyword evidence="2" id="KW-1133">Transmembrane helix</keyword>